<keyword evidence="1" id="KW-0812">Transmembrane</keyword>
<organism evidence="2 3">
    <name type="scientific">Erysipelothrix piscisicarius</name>
    <dbReference type="NCBI Taxonomy" id="2485784"/>
    <lineage>
        <taxon>Bacteria</taxon>
        <taxon>Bacillati</taxon>
        <taxon>Bacillota</taxon>
        <taxon>Erysipelotrichia</taxon>
        <taxon>Erysipelotrichales</taxon>
        <taxon>Erysipelotrichaceae</taxon>
        <taxon>Erysipelothrix</taxon>
    </lineage>
</organism>
<evidence type="ECO:0000256" key="1">
    <source>
        <dbReference type="SAM" id="Phobius"/>
    </source>
</evidence>
<feature type="transmembrane region" description="Helical" evidence="1">
    <location>
        <begin position="82"/>
        <end position="103"/>
    </location>
</feature>
<keyword evidence="3" id="KW-1185">Reference proteome</keyword>
<reference evidence="2 3" key="1">
    <citation type="journal article" date="2020" name="Int. J. Syst. Evol. Microbiol.">
        <title>Description of Erysipelothrix piscisicarius sp. nov., an emergent fish pathogen, and assessment of virulence using a tiger barb (Puntigrus tetrazona) infection model.</title>
        <authorList>
            <person name="Pomaranski E.K."/>
            <person name="Griffin M.J."/>
            <person name="Camus A.C."/>
            <person name="Armwood A.R."/>
            <person name="Shelley J."/>
            <person name="Waldbieser G.C."/>
            <person name="LaFrentz B.R."/>
            <person name="Garcia J.C."/>
            <person name="Yanong R."/>
            <person name="Soto E."/>
        </authorList>
    </citation>
    <scope>NUCLEOTIDE SEQUENCE [LARGE SCALE GENOMIC DNA]</scope>
    <source>
        <strain evidence="2 3">15TAL0474</strain>
    </source>
</reference>
<dbReference type="AlphaFoldDB" id="A0A3Q8S6Y0"/>
<feature type="transmembrane region" description="Helical" evidence="1">
    <location>
        <begin position="139"/>
        <end position="162"/>
    </location>
</feature>
<dbReference type="RefSeq" id="WP_125163954.1">
    <property type="nucleotide sequence ID" value="NZ_CP034234.1"/>
</dbReference>
<dbReference type="KEGG" id="eri:EEI45_02075"/>
<keyword evidence="1" id="KW-0472">Membrane</keyword>
<dbReference type="EMBL" id="CP034234">
    <property type="protein sequence ID" value="AZK43739.1"/>
    <property type="molecule type" value="Genomic_DNA"/>
</dbReference>
<dbReference type="Pfam" id="PF22564">
    <property type="entry name" value="HAAS"/>
    <property type="match status" value="1"/>
</dbReference>
<accession>A0A3Q8S6Y0</accession>
<keyword evidence="1" id="KW-1133">Transmembrane helix</keyword>
<evidence type="ECO:0000313" key="2">
    <source>
        <dbReference type="EMBL" id="AZK43739.1"/>
    </source>
</evidence>
<dbReference type="Proteomes" id="UP000278804">
    <property type="component" value="Chromosome"/>
</dbReference>
<gene>
    <name evidence="2" type="ORF">EEI45_02075</name>
</gene>
<evidence type="ECO:0000313" key="3">
    <source>
        <dbReference type="Proteomes" id="UP000278804"/>
    </source>
</evidence>
<sequence length="181" mass="20246">MTKNEYLYILRKNLQILPQNEIDDIIQDVHEHFEFGLAEGKTEAEISRTLGDLIEMARQYTGGRIYEEPHHYEPKSDSSERVLTILVKIIIAFFLIGPVLAAYAILFGFFISGIVLAFVSIPLLFGGILPMITIPTFGLLALTSLGLLLLGVGTTWLTIYGFKGLNYLVKKFFQFNLGGNA</sequence>
<feature type="transmembrane region" description="Helical" evidence="1">
    <location>
        <begin position="109"/>
        <end position="132"/>
    </location>
</feature>
<protein>
    <submittedName>
        <fullName evidence="2">DUF1700 domain-containing protein</fullName>
    </submittedName>
</protein>
<name>A0A3Q8S6Y0_9FIRM</name>
<proteinExistence type="predicted"/>